<dbReference type="VEuPathDB" id="VectorBase:AMEC005528"/>
<reference evidence="5" key="2">
    <citation type="submission" date="2020-05" db="UniProtKB">
        <authorList>
            <consortium name="EnsemblMetazoa"/>
        </authorList>
    </citation>
    <scope>IDENTIFICATION</scope>
    <source>
        <strain evidence="5">CM1001059</strain>
    </source>
</reference>
<feature type="domain" description="BHLH" evidence="4">
    <location>
        <begin position="203"/>
        <end position="255"/>
    </location>
</feature>
<dbReference type="EnsemblMetazoa" id="AMEC005528-RA">
    <property type="protein sequence ID" value="AMEC005528-PA"/>
    <property type="gene ID" value="AMEC005528"/>
</dbReference>
<evidence type="ECO:0000259" key="4">
    <source>
        <dbReference type="PROSITE" id="PS50888"/>
    </source>
</evidence>
<feature type="compositionally biased region" description="Basic residues" evidence="3">
    <location>
        <begin position="68"/>
        <end position="83"/>
    </location>
</feature>
<dbReference type="AlphaFoldDB" id="A0A182TNH8"/>
<evidence type="ECO:0000256" key="2">
    <source>
        <dbReference type="SAM" id="Coils"/>
    </source>
</evidence>
<dbReference type="InterPro" id="IPR050433">
    <property type="entry name" value="Myc_transcription_factors"/>
</dbReference>
<evidence type="ECO:0000256" key="1">
    <source>
        <dbReference type="ARBA" id="ARBA00023125"/>
    </source>
</evidence>
<reference evidence="6" key="1">
    <citation type="submission" date="2014-01" db="EMBL/GenBank/DDBJ databases">
        <title>The Genome Sequence of Anopheles melas CM1001059_A (V2).</title>
        <authorList>
            <consortium name="The Broad Institute Genomics Platform"/>
            <person name="Neafsey D.E."/>
            <person name="Besansky N."/>
            <person name="Howell P."/>
            <person name="Walton C."/>
            <person name="Young S.K."/>
            <person name="Zeng Q."/>
            <person name="Gargeya S."/>
            <person name="Fitzgerald M."/>
            <person name="Haas B."/>
            <person name="Abouelleil A."/>
            <person name="Allen A.W."/>
            <person name="Alvarado L."/>
            <person name="Arachchi H.M."/>
            <person name="Berlin A.M."/>
            <person name="Chapman S.B."/>
            <person name="Gainer-Dewar J."/>
            <person name="Goldberg J."/>
            <person name="Griggs A."/>
            <person name="Gujja S."/>
            <person name="Hansen M."/>
            <person name="Howarth C."/>
            <person name="Imamovic A."/>
            <person name="Ireland A."/>
            <person name="Larimer J."/>
            <person name="McCowan C."/>
            <person name="Murphy C."/>
            <person name="Pearson M."/>
            <person name="Poon T.W."/>
            <person name="Priest M."/>
            <person name="Roberts A."/>
            <person name="Saif S."/>
            <person name="Shea T."/>
            <person name="Sisk P."/>
            <person name="Sykes S."/>
            <person name="Wortman J."/>
            <person name="Nusbaum C."/>
            <person name="Birren B."/>
        </authorList>
    </citation>
    <scope>NUCLEOTIDE SEQUENCE [LARGE SCALE GENOMIC DNA]</scope>
    <source>
        <strain evidence="6">CM1001059</strain>
    </source>
</reference>
<name>A0A182TNH8_9DIPT</name>
<dbReference type="SMART" id="SM00353">
    <property type="entry name" value="HLH"/>
    <property type="match status" value="1"/>
</dbReference>
<dbReference type="InterPro" id="IPR036638">
    <property type="entry name" value="HLH_DNA-bd_sf"/>
</dbReference>
<organism evidence="5 6">
    <name type="scientific">Anopheles melas</name>
    <dbReference type="NCBI Taxonomy" id="34690"/>
    <lineage>
        <taxon>Eukaryota</taxon>
        <taxon>Metazoa</taxon>
        <taxon>Ecdysozoa</taxon>
        <taxon>Arthropoda</taxon>
        <taxon>Hexapoda</taxon>
        <taxon>Insecta</taxon>
        <taxon>Pterygota</taxon>
        <taxon>Neoptera</taxon>
        <taxon>Endopterygota</taxon>
        <taxon>Diptera</taxon>
        <taxon>Nematocera</taxon>
        <taxon>Culicoidea</taxon>
        <taxon>Culicidae</taxon>
        <taxon>Anophelinae</taxon>
        <taxon>Anopheles</taxon>
    </lineage>
</organism>
<keyword evidence="6" id="KW-1185">Reference proteome</keyword>
<dbReference type="Pfam" id="PF00010">
    <property type="entry name" value="HLH"/>
    <property type="match status" value="1"/>
</dbReference>
<dbReference type="STRING" id="34690.A0A182TNH8"/>
<feature type="compositionally biased region" description="Basic residues" evidence="3">
    <location>
        <begin position="163"/>
        <end position="172"/>
    </location>
</feature>
<feature type="compositionally biased region" description="Polar residues" evidence="3">
    <location>
        <begin position="40"/>
        <end position="56"/>
    </location>
</feature>
<keyword evidence="2" id="KW-0175">Coiled coil</keyword>
<feature type="compositionally biased region" description="Basic and acidic residues" evidence="3">
    <location>
        <begin position="1"/>
        <end position="14"/>
    </location>
</feature>
<evidence type="ECO:0000256" key="3">
    <source>
        <dbReference type="SAM" id="MobiDB-lite"/>
    </source>
</evidence>
<feature type="compositionally biased region" description="Polar residues" evidence="3">
    <location>
        <begin position="104"/>
        <end position="113"/>
    </location>
</feature>
<dbReference type="GO" id="GO:0046983">
    <property type="term" value="F:protein dimerization activity"/>
    <property type="evidence" value="ECO:0007669"/>
    <property type="project" value="InterPro"/>
</dbReference>
<evidence type="ECO:0000313" key="6">
    <source>
        <dbReference type="Proteomes" id="UP000075902"/>
    </source>
</evidence>
<evidence type="ECO:0000313" key="5">
    <source>
        <dbReference type="EnsemblMetazoa" id="AMEC005528-PA"/>
    </source>
</evidence>
<feature type="coiled-coil region" evidence="2">
    <location>
        <begin position="216"/>
        <end position="275"/>
    </location>
</feature>
<dbReference type="InterPro" id="IPR011598">
    <property type="entry name" value="bHLH_dom"/>
</dbReference>
<proteinExistence type="predicted"/>
<dbReference type="SUPFAM" id="SSF47459">
    <property type="entry name" value="HLH, helix-loop-helix DNA-binding domain"/>
    <property type="match status" value="1"/>
</dbReference>
<dbReference type="Gene3D" id="4.10.280.10">
    <property type="entry name" value="Helix-loop-helix DNA-binding domain"/>
    <property type="match status" value="1"/>
</dbReference>
<dbReference type="CDD" id="cd11400">
    <property type="entry name" value="bHLHzip_Myc"/>
    <property type="match status" value="1"/>
</dbReference>
<protein>
    <recommendedName>
        <fullName evidence="4">BHLH domain-containing protein</fullName>
    </recommendedName>
</protein>
<keyword evidence="1" id="KW-0238">DNA-binding</keyword>
<dbReference type="PROSITE" id="PS50888">
    <property type="entry name" value="BHLH"/>
    <property type="match status" value="1"/>
</dbReference>
<dbReference type="Proteomes" id="UP000075902">
    <property type="component" value="Unassembled WGS sequence"/>
</dbReference>
<feature type="region of interest" description="Disordered" evidence="3">
    <location>
        <begin position="1"/>
        <end position="187"/>
    </location>
</feature>
<dbReference type="GO" id="GO:0003677">
    <property type="term" value="F:DNA binding"/>
    <property type="evidence" value="ECO:0007669"/>
    <property type="project" value="UniProtKB-KW"/>
</dbReference>
<dbReference type="FunFam" id="4.10.280.10:FF:000019">
    <property type="entry name" value="Myc proto-oncogene protein"/>
    <property type="match status" value="1"/>
</dbReference>
<feature type="compositionally biased region" description="Low complexity" evidence="3">
    <location>
        <begin position="115"/>
        <end position="142"/>
    </location>
</feature>
<dbReference type="PANTHER" id="PTHR45851">
    <property type="entry name" value="MYC PROTO-ONCOGENE"/>
    <property type="match status" value="1"/>
</dbReference>
<accession>A0A182TNH8</accession>
<feature type="compositionally biased region" description="Gly residues" evidence="3">
    <location>
        <begin position="173"/>
        <end position="182"/>
    </location>
</feature>
<sequence>MEKGGVEERQRDTEEHEEIDVVSIGDKNLPTNPTERDYRQLQSEVASKIRTASSRGAPNGAHTYGGGSHHHHHHHHSYQRHQHHLGDGPGSGLHHLGGIYPTPAGSTTISGANTPLPTGSGGASAASSPPPACTTGSSSSGASRKRPVGGGGSSGKRSSNASKRMRMSHSKRSGGGGDGSNSGGSRYDSTAAQALAEELDTVEKRNLHNNLERQRRIGLKNLFEELKRQIPQLRDKERAPKVNILREAAALCTRLNQEAEQVNELRQRQMKLYERVRYLRASIHSQRLGVD</sequence>